<dbReference type="Proteomes" id="UP000431901">
    <property type="component" value="Unassembled WGS sequence"/>
</dbReference>
<organism evidence="1 2">
    <name type="scientific">Actinomadura rayongensis</name>
    <dbReference type="NCBI Taxonomy" id="1429076"/>
    <lineage>
        <taxon>Bacteria</taxon>
        <taxon>Bacillati</taxon>
        <taxon>Actinomycetota</taxon>
        <taxon>Actinomycetes</taxon>
        <taxon>Streptosporangiales</taxon>
        <taxon>Thermomonosporaceae</taxon>
        <taxon>Actinomadura</taxon>
    </lineage>
</organism>
<dbReference type="OrthoDB" id="3427887at2"/>
<protein>
    <submittedName>
        <fullName evidence="1">Uncharacterized protein</fullName>
    </submittedName>
</protein>
<evidence type="ECO:0000313" key="1">
    <source>
        <dbReference type="EMBL" id="MXQ67736.1"/>
    </source>
</evidence>
<accession>A0A6I4WJ58</accession>
<gene>
    <name evidence="1" type="ORF">GQ466_27325</name>
</gene>
<dbReference type="RefSeq" id="WP_161105921.1">
    <property type="nucleotide sequence ID" value="NZ_JBHLYI010000011.1"/>
</dbReference>
<evidence type="ECO:0000313" key="2">
    <source>
        <dbReference type="Proteomes" id="UP000431901"/>
    </source>
</evidence>
<proteinExistence type="predicted"/>
<sequence length="135" mass="14656">MPLAPVPVVHPAVTLRAPDGSDVEIDVGMADLIRALWDSGYQTEMCCQDAGALLAAGGARIPPDQWARYGAFYAGFAWIRSPIGDMQRLVKNAGPLWDARWSARVPLTPDGPRTFASVHFPAEQIPDLTEVITRT</sequence>
<reference evidence="1 2" key="1">
    <citation type="submission" date="2019-12" db="EMBL/GenBank/DDBJ databases">
        <title>Nocardia macrotermitis sp. nov. and Nocardia aurantia sp. nov., isolated from the gut of the fungus growing-termite Macrotermes natalensis.</title>
        <authorList>
            <person name="Christine B."/>
            <person name="Rene B."/>
        </authorList>
    </citation>
    <scope>NUCLEOTIDE SEQUENCE [LARGE SCALE GENOMIC DNA]</scope>
    <source>
        <strain evidence="1 2">DSM 102126</strain>
    </source>
</reference>
<keyword evidence="2" id="KW-1185">Reference proteome</keyword>
<name>A0A6I4WJ58_9ACTN</name>
<dbReference type="AlphaFoldDB" id="A0A6I4WJ58"/>
<dbReference type="EMBL" id="WUTW01000008">
    <property type="protein sequence ID" value="MXQ67736.1"/>
    <property type="molecule type" value="Genomic_DNA"/>
</dbReference>
<comment type="caution">
    <text evidence="1">The sequence shown here is derived from an EMBL/GenBank/DDBJ whole genome shotgun (WGS) entry which is preliminary data.</text>
</comment>